<keyword evidence="1" id="KW-0472">Membrane</keyword>
<dbReference type="AlphaFoldDB" id="A0A1G6U7Q2"/>
<name>A0A1G6U7Q2_9BACT</name>
<keyword evidence="1" id="KW-0812">Transmembrane</keyword>
<keyword evidence="3" id="KW-1185">Reference proteome</keyword>
<dbReference type="InterPro" id="IPR036249">
    <property type="entry name" value="Thioredoxin-like_sf"/>
</dbReference>
<dbReference type="Gene3D" id="3.40.30.10">
    <property type="entry name" value="Glutaredoxin"/>
    <property type="match status" value="1"/>
</dbReference>
<feature type="transmembrane region" description="Helical" evidence="1">
    <location>
        <begin position="6"/>
        <end position="26"/>
    </location>
</feature>
<reference evidence="2 3" key="1">
    <citation type="submission" date="2016-09" db="EMBL/GenBank/DDBJ databases">
        <authorList>
            <person name="Capua I."/>
            <person name="De Benedictis P."/>
            <person name="Joannis T."/>
            <person name="Lombin L.H."/>
            <person name="Cattoli G."/>
        </authorList>
    </citation>
    <scope>NUCLEOTIDE SEQUENCE [LARGE SCALE GENOMIC DNA]</scope>
    <source>
        <strain evidence="2 3">A7P-90m</strain>
    </source>
</reference>
<dbReference type="SUPFAM" id="SSF52833">
    <property type="entry name" value="Thioredoxin-like"/>
    <property type="match status" value="1"/>
</dbReference>
<evidence type="ECO:0000313" key="3">
    <source>
        <dbReference type="Proteomes" id="UP000199452"/>
    </source>
</evidence>
<evidence type="ECO:0008006" key="4">
    <source>
        <dbReference type="Google" id="ProtNLM"/>
    </source>
</evidence>
<evidence type="ECO:0000256" key="1">
    <source>
        <dbReference type="SAM" id="Phobius"/>
    </source>
</evidence>
<organism evidence="2 3">
    <name type="scientific">Williamwhitmania taraxaci</name>
    <dbReference type="NCBI Taxonomy" id="1640674"/>
    <lineage>
        <taxon>Bacteria</taxon>
        <taxon>Pseudomonadati</taxon>
        <taxon>Bacteroidota</taxon>
        <taxon>Bacteroidia</taxon>
        <taxon>Bacteroidales</taxon>
        <taxon>Williamwhitmaniaceae</taxon>
        <taxon>Williamwhitmania</taxon>
    </lineage>
</organism>
<proteinExistence type="predicted"/>
<protein>
    <recommendedName>
        <fullName evidence="4">AhpC/TSA family protein</fullName>
    </recommendedName>
</protein>
<dbReference type="Proteomes" id="UP000199452">
    <property type="component" value="Unassembled WGS sequence"/>
</dbReference>
<evidence type="ECO:0000313" key="2">
    <source>
        <dbReference type="EMBL" id="SDD36637.1"/>
    </source>
</evidence>
<dbReference type="OrthoDB" id="662072at2"/>
<dbReference type="STRING" id="1640674.SAMN05216323_11551"/>
<gene>
    <name evidence="2" type="ORF">SAMN05216323_11551</name>
</gene>
<dbReference type="EMBL" id="FMYP01000155">
    <property type="protein sequence ID" value="SDD36637.1"/>
    <property type="molecule type" value="Genomic_DNA"/>
</dbReference>
<dbReference type="RefSeq" id="WP_092441098.1">
    <property type="nucleotide sequence ID" value="NZ_FMYP01000155.1"/>
</dbReference>
<sequence>MHNSLKKTIITITIAVVVIMLGLLVFDITKKVSKQSVFAEIKTLHVKTLDSTNVTLALNQPDTTLIMIFNSECDICKIELGKMLIDYPLLEKYRICLLSRQNISVLKQFQIKQNLDNYPSIELFKIDERLTEEPFNTAPNPSVFIYDKNGKAIFQRKGYTNISELINLIANGKNS</sequence>
<keyword evidence="1" id="KW-1133">Transmembrane helix</keyword>
<accession>A0A1G6U7Q2</accession>